<evidence type="ECO:0000256" key="1">
    <source>
        <dbReference type="SAM" id="MobiDB-lite"/>
    </source>
</evidence>
<evidence type="ECO:0000313" key="2">
    <source>
        <dbReference type="EMBL" id="VEL21465.1"/>
    </source>
</evidence>
<evidence type="ECO:0000313" key="3">
    <source>
        <dbReference type="Proteomes" id="UP000784294"/>
    </source>
</evidence>
<dbReference type="EMBL" id="CAAALY010051480">
    <property type="protein sequence ID" value="VEL21465.1"/>
    <property type="molecule type" value="Genomic_DNA"/>
</dbReference>
<dbReference type="Proteomes" id="UP000784294">
    <property type="component" value="Unassembled WGS sequence"/>
</dbReference>
<keyword evidence="3" id="KW-1185">Reference proteome</keyword>
<gene>
    <name evidence="2" type="ORF">PXEA_LOCUS14905</name>
</gene>
<accession>A0A3S5AJ00</accession>
<dbReference type="AlphaFoldDB" id="A0A3S5AJ00"/>
<feature type="compositionally biased region" description="Polar residues" evidence="1">
    <location>
        <begin position="122"/>
        <end position="141"/>
    </location>
</feature>
<organism evidence="2 3">
    <name type="scientific">Protopolystoma xenopodis</name>
    <dbReference type="NCBI Taxonomy" id="117903"/>
    <lineage>
        <taxon>Eukaryota</taxon>
        <taxon>Metazoa</taxon>
        <taxon>Spiralia</taxon>
        <taxon>Lophotrochozoa</taxon>
        <taxon>Platyhelminthes</taxon>
        <taxon>Monogenea</taxon>
        <taxon>Polyopisthocotylea</taxon>
        <taxon>Polystomatidea</taxon>
        <taxon>Polystomatidae</taxon>
        <taxon>Protopolystoma</taxon>
    </lineage>
</organism>
<proteinExistence type="predicted"/>
<name>A0A3S5AJ00_9PLAT</name>
<feature type="compositionally biased region" description="Low complexity" evidence="1">
    <location>
        <begin position="154"/>
        <end position="165"/>
    </location>
</feature>
<comment type="caution">
    <text evidence="2">The sequence shown here is derived from an EMBL/GenBank/DDBJ whole genome shotgun (WGS) entry which is preliminary data.</text>
</comment>
<feature type="compositionally biased region" description="Basic residues" evidence="1">
    <location>
        <begin position="185"/>
        <end position="195"/>
    </location>
</feature>
<feature type="region of interest" description="Disordered" evidence="1">
    <location>
        <begin position="76"/>
        <end position="220"/>
    </location>
</feature>
<reference evidence="2" key="1">
    <citation type="submission" date="2018-11" db="EMBL/GenBank/DDBJ databases">
        <authorList>
            <consortium name="Pathogen Informatics"/>
        </authorList>
    </citation>
    <scope>NUCLEOTIDE SEQUENCE</scope>
</reference>
<sequence>MATPGDLVMSTSSGMLVAANNDFPSVLSSPMAAVATSNNQVTPVDLAVTPTHQLGSGQTAPGRLLSAVSMPAGLEATDQSPSLERFRSQESSSQRVCRSSDAGSMVGGRTANSRHSHRPNWSGFTSSRGSTRPTSHQNTLKPTGPMDSNPVPELLSPAALTLTTSGRSDESRCLSVSANGQPQHQHQHQHQHQPQHQHPCLILPQPEPHQPRRQPRQQHNHVQLCHQEVQDRQINTPCLLSGPPQMTSSDLPIGLVDLCATEQTKTMEYPHSFHPSSLPPSSLSLSNAADIPPSQQLQNIQVNVLLHM</sequence>
<protein>
    <submittedName>
        <fullName evidence="2">Uncharacterized protein</fullName>
    </submittedName>
</protein>